<dbReference type="CDD" id="cd00082">
    <property type="entry name" value="HisKA"/>
    <property type="match status" value="1"/>
</dbReference>
<dbReference type="SMART" id="SM00387">
    <property type="entry name" value="HATPase_c"/>
    <property type="match status" value="1"/>
</dbReference>
<dbReference type="SMART" id="SM00065">
    <property type="entry name" value="GAF"/>
    <property type="match status" value="1"/>
</dbReference>
<evidence type="ECO:0000256" key="2">
    <source>
        <dbReference type="ARBA" id="ARBA00012438"/>
    </source>
</evidence>
<sequence>MIEGQNSPDAAKNLPAAGEATASTWLEEIAPFGIFTTDLELRIRRWNRWLAVRSGLLEQAVVGKPLLALFPDLEARGLGARFRRALEGEISVLSTALHRYLLPLPGTDADKASAFMLQTARIAPLIGHGAVTGTVTIIEDVTQREVQAQGLRRQQEFDRLLSSALATLLQSAEPAEALSQILPTITPSLGLDAYANFRLDPQQGVLHLTVSGGIAPTPRAAMAAVEIEPADRIAPGRVSAELNATVERQRRLLQRIGLRGQWVFPLAIGERVVGLLAFGSYERAVLPAGDVKTLERIAGYVAIAIDRAQRERDIVAASRAKDEFLAALSHELRTPLNPVLLLASESALNADYPATAREAFRMIEKNALLEARLIDDLLDLTRIERGKLALEMQRVDLHAPLRDAVATVHAEASDRDITIEKHLQAERSAVAGDSARLQQVFWNVLKNAIKFTSPAGRIRVSSRTAAETDEVQIEIADTGIGLEAHELGRIFEAFTQGDHAERRGHRFGGLGLGLAISRNIVELHGGKIRAASPGRNRGATFTITLPLASREPIAWTPAIETTGVGLAAITRAHSGRRILLVEDHEPTRTPLAGLLVRRGHDVVAVASAEEAMTAAGEGKFDLVLSDIGLPGRDGFWLMETLRQRYGLAGIALTGYGMDDDLARSEAAGFTAHLTKPVQVAILDRALATFFQETQDA</sequence>
<evidence type="ECO:0000256" key="4">
    <source>
        <dbReference type="ARBA" id="ARBA00022679"/>
    </source>
</evidence>
<dbReference type="Gene3D" id="3.30.450.40">
    <property type="match status" value="1"/>
</dbReference>
<name>B1ZY76_OPITP</name>
<dbReference type="OrthoDB" id="9790669at2"/>
<dbReference type="STRING" id="452637.Oter_2941"/>
<dbReference type="InterPro" id="IPR005467">
    <property type="entry name" value="His_kinase_dom"/>
</dbReference>
<organism evidence="9 10">
    <name type="scientific">Opitutus terrae (strain DSM 11246 / JCM 15787 / PB90-1)</name>
    <dbReference type="NCBI Taxonomy" id="452637"/>
    <lineage>
        <taxon>Bacteria</taxon>
        <taxon>Pseudomonadati</taxon>
        <taxon>Verrucomicrobiota</taxon>
        <taxon>Opitutia</taxon>
        <taxon>Opitutales</taxon>
        <taxon>Opitutaceae</taxon>
        <taxon>Opitutus</taxon>
    </lineage>
</organism>
<gene>
    <name evidence="9" type="ordered locus">Oter_2941</name>
</gene>
<dbReference type="Gene3D" id="3.30.450.20">
    <property type="entry name" value="PAS domain"/>
    <property type="match status" value="1"/>
</dbReference>
<dbReference type="AlphaFoldDB" id="B1ZY76"/>
<dbReference type="eggNOG" id="COG0784">
    <property type="taxonomic scope" value="Bacteria"/>
</dbReference>
<comment type="catalytic activity">
    <reaction evidence="1">
        <text>ATP + protein L-histidine = ADP + protein N-phospho-L-histidine.</text>
        <dbReference type="EC" id="2.7.13.3"/>
    </reaction>
</comment>
<reference evidence="9 10" key="1">
    <citation type="journal article" date="2011" name="J. Bacteriol.">
        <title>Genome sequence of the verrucomicrobium Opitutus terrae PB90-1, an abundant inhabitant of rice paddy soil ecosystems.</title>
        <authorList>
            <person name="van Passel M.W."/>
            <person name="Kant R."/>
            <person name="Palva A."/>
            <person name="Copeland A."/>
            <person name="Lucas S."/>
            <person name="Lapidus A."/>
            <person name="Glavina del Rio T."/>
            <person name="Pitluck S."/>
            <person name="Goltsman E."/>
            <person name="Clum A."/>
            <person name="Sun H."/>
            <person name="Schmutz J."/>
            <person name="Larimer F.W."/>
            <person name="Land M.L."/>
            <person name="Hauser L."/>
            <person name="Kyrpides N."/>
            <person name="Mikhailova N."/>
            <person name="Richardson P.P."/>
            <person name="Janssen P.H."/>
            <person name="de Vos W.M."/>
            <person name="Smidt H."/>
        </authorList>
    </citation>
    <scope>NUCLEOTIDE SEQUENCE [LARGE SCALE GENOMIC DNA]</scope>
    <source>
        <strain evidence="10">DSM 11246 / JCM 15787 / PB90-1</strain>
    </source>
</reference>
<dbReference type="InterPro" id="IPR011006">
    <property type="entry name" value="CheY-like_superfamily"/>
</dbReference>
<dbReference type="PANTHER" id="PTHR43547">
    <property type="entry name" value="TWO-COMPONENT HISTIDINE KINASE"/>
    <property type="match status" value="1"/>
</dbReference>
<dbReference type="InterPro" id="IPR003018">
    <property type="entry name" value="GAF"/>
</dbReference>
<dbReference type="PROSITE" id="PS50110">
    <property type="entry name" value="RESPONSE_REGULATORY"/>
    <property type="match status" value="1"/>
</dbReference>
<dbReference type="Gene3D" id="3.30.565.10">
    <property type="entry name" value="Histidine kinase-like ATPase, C-terminal domain"/>
    <property type="match status" value="1"/>
</dbReference>
<dbReference type="InterPro" id="IPR003594">
    <property type="entry name" value="HATPase_dom"/>
</dbReference>
<dbReference type="SUPFAM" id="SSF47384">
    <property type="entry name" value="Homodimeric domain of signal transducing histidine kinase"/>
    <property type="match status" value="1"/>
</dbReference>
<dbReference type="Pfam" id="PF13185">
    <property type="entry name" value="GAF_2"/>
    <property type="match status" value="1"/>
</dbReference>
<dbReference type="InterPro" id="IPR036890">
    <property type="entry name" value="HATPase_C_sf"/>
</dbReference>
<dbReference type="PROSITE" id="PS50109">
    <property type="entry name" value="HIS_KIN"/>
    <property type="match status" value="1"/>
</dbReference>
<dbReference type="FunFam" id="3.30.565.10:FF:000006">
    <property type="entry name" value="Sensor histidine kinase WalK"/>
    <property type="match status" value="1"/>
</dbReference>
<dbReference type="InterPro" id="IPR029016">
    <property type="entry name" value="GAF-like_dom_sf"/>
</dbReference>
<evidence type="ECO:0000256" key="1">
    <source>
        <dbReference type="ARBA" id="ARBA00000085"/>
    </source>
</evidence>
<dbReference type="SUPFAM" id="SSF55874">
    <property type="entry name" value="ATPase domain of HSP90 chaperone/DNA topoisomerase II/histidine kinase"/>
    <property type="match status" value="1"/>
</dbReference>
<evidence type="ECO:0000256" key="5">
    <source>
        <dbReference type="ARBA" id="ARBA00022777"/>
    </source>
</evidence>
<dbReference type="Proteomes" id="UP000007013">
    <property type="component" value="Chromosome"/>
</dbReference>
<feature type="domain" description="Response regulatory" evidence="8">
    <location>
        <begin position="577"/>
        <end position="690"/>
    </location>
</feature>
<dbReference type="KEGG" id="ote:Oter_2941"/>
<dbReference type="InterPro" id="IPR013656">
    <property type="entry name" value="PAS_4"/>
</dbReference>
<feature type="modified residue" description="4-aspartylphosphate" evidence="6">
    <location>
        <position position="626"/>
    </location>
</feature>
<dbReference type="CDD" id="cd16922">
    <property type="entry name" value="HATPase_EvgS-ArcB-TorS-like"/>
    <property type="match status" value="1"/>
</dbReference>
<dbReference type="SUPFAM" id="SSF55781">
    <property type="entry name" value="GAF domain-like"/>
    <property type="match status" value="1"/>
</dbReference>
<keyword evidence="3 6" id="KW-0597">Phosphoprotein</keyword>
<keyword evidence="5 9" id="KW-0418">Kinase</keyword>
<dbReference type="PRINTS" id="PR00344">
    <property type="entry name" value="BCTRLSENSOR"/>
</dbReference>
<evidence type="ECO:0000313" key="10">
    <source>
        <dbReference type="Proteomes" id="UP000007013"/>
    </source>
</evidence>
<dbReference type="SMART" id="SM00448">
    <property type="entry name" value="REC"/>
    <property type="match status" value="1"/>
</dbReference>
<dbReference type="EMBL" id="CP001032">
    <property type="protein sequence ID" value="ACB76222.1"/>
    <property type="molecule type" value="Genomic_DNA"/>
</dbReference>
<dbReference type="Gene3D" id="3.40.50.2300">
    <property type="match status" value="1"/>
</dbReference>
<keyword evidence="4 9" id="KW-0808">Transferase</keyword>
<evidence type="ECO:0000256" key="6">
    <source>
        <dbReference type="PROSITE-ProRule" id="PRU00169"/>
    </source>
</evidence>
<dbReference type="GO" id="GO:0000155">
    <property type="term" value="F:phosphorelay sensor kinase activity"/>
    <property type="evidence" value="ECO:0007669"/>
    <property type="project" value="InterPro"/>
</dbReference>
<dbReference type="HOGENOM" id="CLU_000445_114_15_0"/>
<protein>
    <recommendedName>
        <fullName evidence="2">histidine kinase</fullName>
        <ecNumber evidence="2">2.7.13.3</ecNumber>
    </recommendedName>
</protein>
<dbReference type="Pfam" id="PF00512">
    <property type="entry name" value="HisKA"/>
    <property type="match status" value="1"/>
</dbReference>
<dbReference type="Pfam" id="PF00072">
    <property type="entry name" value="Response_reg"/>
    <property type="match status" value="1"/>
</dbReference>
<dbReference type="RefSeq" id="WP_012375757.1">
    <property type="nucleotide sequence ID" value="NC_010571.1"/>
</dbReference>
<dbReference type="SUPFAM" id="SSF52172">
    <property type="entry name" value="CheY-like"/>
    <property type="match status" value="1"/>
</dbReference>
<dbReference type="PANTHER" id="PTHR43547:SF2">
    <property type="entry name" value="HYBRID SIGNAL TRANSDUCTION HISTIDINE KINASE C"/>
    <property type="match status" value="1"/>
</dbReference>
<dbReference type="InterPro" id="IPR035965">
    <property type="entry name" value="PAS-like_dom_sf"/>
</dbReference>
<dbReference type="SMART" id="SM00388">
    <property type="entry name" value="HisKA"/>
    <property type="match status" value="1"/>
</dbReference>
<evidence type="ECO:0000313" key="9">
    <source>
        <dbReference type="EMBL" id="ACB76222.1"/>
    </source>
</evidence>
<dbReference type="InterPro" id="IPR036097">
    <property type="entry name" value="HisK_dim/P_sf"/>
</dbReference>
<dbReference type="EC" id="2.7.13.3" evidence="2"/>
<dbReference type="InterPro" id="IPR001789">
    <property type="entry name" value="Sig_transdc_resp-reg_receiver"/>
</dbReference>
<evidence type="ECO:0000259" key="7">
    <source>
        <dbReference type="PROSITE" id="PS50109"/>
    </source>
</evidence>
<accession>B1ZY76</accession>
<dbReference type="Gene3D" id="1.10.287.130">
    <property type="match status" value="1"/>
</dbReference>
<keyword evidence="10" id="KW-1185">Reference proteome</keyword>
<dbReference type="Pfam" id="PF02518">
    <property type="entry name" value="HATPase_c"/>
    <property type="match status" value="1"/>
</dbReference>
<feature type="domain" description="Histidine kinase" evidence="7">
    <location>
        <begin position="327"/>
        <end position="549"/>
    </location>
</feature>
<dbReference type="Pfam" id="PF08448">
    <property type="entry name" value="PAS_4"/>
    <property type="match status" value="1"/>
</dbReference>
<evidence type="ECO:0000259" key="8">
    <source>
        <dbReference type="PROSITE" id="PS50110"/>
    </source>
</evidence>
<dbReference type="InterPro" id="IPR003661">
    <property type="entry name" value="HisK_dim/P_dom"/>
</dbReference>
<evidence type="ECO:0000256" key="3">
    <source>
        <dbReference type="ARBA" id="ARBA00022553"/>
    </source>
</evidence>
<dbReference type="InterPro" id="IPR004358">
    <property type="entry name" value="Sig_transdc_His_kin-like_C"/>
</dbReference>
<dbReference type="eggNOG" id="COG2205">
    <property type="taxonomic scope" value="Bacteria"/>
</dbReference>
<dbReference type="SUPFAM" id="SSF55785">
    <property type="entry name" value="PYP-like sensor domain (PAS domain)"/>
    <property type="match status" value="1"/>
</dbReference>
<proteinExistence type="predicted"/>